<protein>
    <submittedName>
        <fullName evidence="1">Uncharacterized protein</fullName>
    </submittedName>
</protein>
<dbReference type="AlphaFoldDB" id="A0A0C9WPC7"/>
<evidence type="ECO:0000313" key="2">
    <source>
        <dbReference type="Proteomes" id="UP000054477"/>
    </source>
</evidence>
<reference evidence="1 2" key="1">
    <citation type="submission" date="2014-04" db="EMBL/GenBank/DDBJ databases">
        <authorList>
            <consortium name="DOE Joint Genome Institute"/>
            <person name="Kuo A."/>
            <person name="Kohler A."/>
            <person name="Nagy L.G."/>
            <person name="Floudas D."/>
            <person name="Copeland A."/>
            <person name="Barry K.W."/>
            <person name="Cichocki N."/>
            <person name="Veneault-Fourrey C."/>
            <person name="LaButti K."/>
            <person name="Lindquist E.A."/>
            <person name="Lipzen A."/>
            <person name="Lundell T."/>
            <person name="Morin E."/>
            <person name="Murat C."/>
            <person name="Sun H."/>
            <person name="Tunlid A."/>
            <person name="Henrissat B."/>
            <person name="Grigoriev I.V."/>
            <person name="Hibbett D.S."/>
            <person name="Martin F."/>
            <person name="Nordberg H.P."/>
            <person name="Cantor M.N."/>
            <person name="Hua S.X."/>
        </authorList>
    </citation>
    <scope>NUCLEOTIDE SEQUENCE [LARGE SCALE GENOMIC DNA]</scope>
    <source>
        <strain evidence="1 2">LaAM-08-1</strain>
    </source>
</reference>
<name>A0A0C9WPC7_9AGAR</name>
<sequence length="436" mass="49622">MAGCPGLRHFKKGISGVSQWTGTEHKEMQKVFLGVLAGAVSWEVYVVARALIDFIYYAQFQSHTSKSLDALENCLKTFHQHKDILIKLGVHEHFNIPKLHAILHYINTIQALGSTDGYDSESPEHLHIEFTKEGYHASNKCDYVEQMALWLQRREAMWIREGYMLWLSENMEDLVRREKIMDRWEWLDEEDEPDVDNDGSAPHHATLTYNIAKRAPFCNVSVEDLATNFGATEFIPALTTFLHEHIPDSPVEPGPHDSFDLFKQCIRAIPEVKANGRKAGVAAVFNTALVVENATDYQQAGGIASLRAAQVRAIFMLPPQFGSYPHPLAYIEWFTPLGQPEARTGMHVVSRSTHHSRRNAIIVPINRLARGYHLMAKCRAQIERTWTSHNVLERAKYFYLNSYIDIDTFSVLKYLAITTHPTKRILLPQSALGTIK</sequence>
<dbReference type="Proteomes" id="UP000054477">
    <property type="component" value="Unassembled WGS sequence"/>
</dbReference>
<accession>A0A0C9WPC7</accession>
<proteinExistence type="predicted"/>
<reference evidence="2" key="2">
    <citation type="submission" date="2015-01" db="EMBL/GenBank/DDBJ databases">
        <title>Evolutionary Origins and Diversification of the Mycorrhizal Mutualists.</title>
        <authorList>
            <consortium name="DOE Joint Genome Institute"/>
            <consortium name="Mycorrhizal Genomics Consortium"/>
            <person name="Kohler A."/>
            <person name="Kuo A."/>
            <person name="Nagy L.G."/>
            <person name="Floudas D."/>
            <person name="Copeland A."/>
            <person name="Barry K.W."/>
            <person name="Cichocki N."/>
            <person name="Veneault-Fourrey C."/>
            <person name="LaButti K."/>
            <person name="Lindquist E.A."/>
            <person name="Lipzen A."/>
            <person name="Lundell T."/>
            <person name="Morin E."/>
            <person name="Murat C."/>
            <person name="Riley R."/>
            <person name="Ohm R."/>
            <person name="Sun H."/>
            <person name="Tunlid A."/>
            <person name="Henrissat B."/>
            <person name="Grigoriev I.V."/>
            <person name="Hibbett D.S."/>
            <person name="Martin F."/>
        </authorList>
    </citation>
    <scope>NUCLEOTIDE SEQUENCE [LARGE SCALE GENOMIC DNA]</scope>
    <source>
        <strain evidence="2">LaAM-08-1</strain>
    </source>
</reference>
<evidence type="ECO:0000313" key="1">
    <source>
        <dbReference type="EMBL" id="KIJ92745.1"/>
    </source>
</evidence>
<dbReference type="HOGENOM" id="CLU_006344_0_1_1"/>
<organism evidence="1 2">
    <name type="scientific">Laccaria amethystina LaAM-08-1</name>
    <dbReference type="NCBI Taxonomy" id="1095629"/>
    <lineage>
        <taxon>Eukaryota</taxon>
        <taxon>Fungi</taxon>
        <taxon>Dikarya</taxon>
        <taxon>Basidiomycota</taxon>
        <taxon>Agaricomycotina</taxon>
        <taxon>Agaricomycetes</taxon>
        <taxon>Agaricomycetidae</taxon>
        <taxon>Agaricales</taxon>
        <taxon>Agaricineae</taxon>
        <taxon>Hydnangiaceae</taxon>
        <taxon>Laccaria</taxon>
    </lineage>
</organism>
<dbReference type="STRING" id="1095629.A0A0C9WPC7"/>
<dbReference type="OrthoDB" id="2418900at2759"/>
<gene>
    <name evidence="1" type="ORF">K443DRAFT_13364</name>
</gene>
<dbReference type="EMBL" id="KN838887">
    <property type="protein sequence ID" value="KIJ92745.1"/>
    <property type="molecule type" value="Genomic_DNA"/>
</dbReference>
<keyword evidence="2" id="KW-1185">Reference proteome</keyword>